<accession>A0A1G1TJC1</accession>
<dbReference type="Proteomes" id="UP000177506">
    <property type="component" value="Unassembled WGS sequence"/>
</dbReference>
<protein>
    <submittedName>
        <fullName evidence="1">Uncharacterized protein</fullName>
    </submittedName>
</protein>
<gene>
    <name evidence="1" type="ORF">BEN49_05700</name>
</gene>
<sequence>MTGVPASLQQTGTQLLARFKALTTTEKVLSGLLLVFVVRHFTRALAAPPARSPPFLLPTAMHKLPQLPALLAGLLVSACNASPVATTAVASLPPAVTAKPTAADSAAAPASAASVQSVPFVGKPGLKAVLRSGGLAPATH</sequence>
<organism evidence="1 2">
    <name type="scientific">Hymenobacter coccineus</name>
    <dbReference type="NCBI Taxonomy" id="1908235"/>
    <lineage>
        <taxon>Bacteria</taxon>
        <taxon>Pseudomonadati</taxon>
        <taxon>Bacteroidota</taxon>
        <taxon>Cytophagia</taxon>
        <taxon>Cytophagales</taxon>
        <taxon>Hymenobacteraceae</taxon>
        <taxon>Hymenobacter</taxon>
    </lineage>
</organism>
<dbReference type="EMBL" id="MDZA01000099">
    <property type="protein sequence ID" value="OGX90974.1"/>
    <property type="molecule type" value="Genomic_DNA"/>
</dbReference>
<keyword evidence="2" id="KW-1185">Reference proteome</keyword>
<evidence type="ECO:0000313" key="2">
    <source>
        <dbReference type="Proteomes" id="UP000177506"/>
    </source>
</evidence>
<evidence type="ECO:0000313" key="1">
    <source>
        <dbReference type="EMBL" id="OGX90974.1"/>
    </source>
</evidence>
<name>A0A1G1TJC1_9BACT</name>
<dbReference type="AlphaFoldDB" id="A0A1G1TJC1"/>
<proteinExistence type="predicted"/>
<reference evidence="1 2" key="1">
    <citation type="submission" date="2016-08" db="EMBL/GenBank/DDBJ databases">
        <title>Hymenobacter coccineus sp. nov., Hymenobacter lapidarius sp. nov. and Hymenobacter glacialis sp. nov., isolated from Antarctic soil.</title>
        <authorList>
            <person name="Sedlacek I."/>
            <person name="Kralova S."/>
            <person name="Kyrova K."/>
            <person name="Maslanova I."/>
            <person name="Stankova E."/>
            <person name="Vrbovska V."/>
            <person name="Nemec M."/>
            <person name="Bartak M."/>
            <person name="Svec P."/>
            <person name="Busse H.-J."/>
            <person name="Pantucek R."/>
        </authorList>
    </citation>
    <scope>NUCLEOTIDE SEQUENCE [LARGE SCALE GENOMIC DNA]</scope>
    <source>
        <strain evidence="1 2">CCM 8649</strain>
    </source>
</reference>
<comment type="caution">
    <text evidence="1">The sequence shown here is derived from an EMBL/GenBank/DDBJ whole genome shotgun (WGS) entry which is preliminary data.</text>
</comment>